<gene>
    <name evidence="2" type="primary">ywfD</name>
    <name evidence="2" type="ORF">A5CBH24_06990</name>
</gene>
<evidence type="ECO:0000313" key="2">
    <source>
        <dbReference type="EMBL" id="BBL03386.1"/>
    </source>
</evidence>
<dbReference type="AlphaFoldDB" id="A0A4Y1WT98"/>
<dbReference type="KEGG" id="acou:A5CBH24_06990"/>
<dbReference type="PROSITE" id="PS51186">
    <property type="entry name" value="GNAT"/>
    <property type="match status" value="1"/>
</dbReference>
<protein>
    <submittedName>
        <fullName evidence="2">N-acetyltransferase</fullName>
    </submittedName>
</protein>
<dbReference type="Pfam" id="PF00583">
    <property type="entry name" value="Acetyltransf_1"/>
    <property type="match status" value="1"/>
</dbReference>
<dbReference type="EMBL" id="AP019735">
    <property type="protein sequence ID" value="BBL03386.1"/>
    <property type="molecule type" value="Genomic_DNA"/>
</dbReference>
<dbReference type="GO" id="GO:0016747">
    <property type="term" value="F:acyltransferase activity, transferring groups other than amino-acyl groups"/>
    <property type="evidence" value="ECO:0007669"/>
    <property type="project" value="InterPro"/>
</dbReference>
<dbReference type="Gene3D" id="3.40.630.30">
    <property type="match status" value="1"/>
</dbReference>
<feature type="domain" description="N-acetyltransferase" evidence="1">
    <location>
        <begin position="1"/>
        <end position="164"/>
    </location>
</feature>
<evidence type="ECO:0000313" key="3">
    <source>
        <dbReference type="Proteomes" id="UP000318946"/>
    </source>
</evidence>
<dbReference type="SUPFAM" id="SSF55729">
    <property type="entry name" value="Acyl-CoA N-acyltransferases (Nat)"/>
    <property type="match status" value="1"/>
</dbReference>
<accession>A0A4Y1WT98</accession>
<dbReference type="OrthoDB" id="9796381at2"/>
<dbReference type="RefSeq" id="WP_141412231.1">
    <property type="nucleotide sequence ID" value="NZ_AP019735.1"/>
</dbReference>
<sequence>MVILPATEADLQAVIELVAQGRAALARQGVDQWQDGYPSPETVRRDLLRGDGRIVRIDGAAAAYAAFFFDGEPAYDRIEEGGWAAEGPYVAVHRLVVGERFVRRGVAAALLREAAREALVRGIRSFRIDTHPDNGPMRALLVREGFACRGKVRYEAVRLAYEKPIFG</sequence>
<organism evidence="2 3">
    <name type="scientific">Alistipes communis</name>
    <dbReference type="NCBI Taxonomy" id="2585118"/>
    <lineage>
        <taxon>Bacteria</taxon>
        <taxon>Pseudomonadati</taxon>
        <taxon>Bacteroidota</taxon>
        <taxon>Bacteroidia</taxon>
        <taxon>Bacteroidales</taxon>
        <taxon>Rikenellaceae</taxon>
        <taxon>Alistipes</taxon>
    </lineage>
</organism>
<evidence type="ECO:0000259" key="1">
    <source>
        <dbReference type="PROSITE" id="PS51186"/>
    </source>
</evidence>
<dbReference type="GeneID" id="78341410"/>
<reference evidence="3" key="1">
    <citation type="submission" date="2019-06" db="EMBL/GenBank/DDBJ databases">
        <title>Alistipes onderdonkii subsp. vulgaris subsp. nov., Alistipes dispar sp. nov. and Alistipes communis sp. nov., isolated from human faeces, and creation of Alistipes onderdonkii subsp. onderdonkii subsp. nov.</title>
        <authorList>
            <person name="Sakamoto M."/>
            <person name="Ikeyama N."/>
            <person name="Ogata Y."/>
            <person name="Suda W."/>
            <person name="Iino T."/>
            <person name="Hattori M."/>
            <person name="Ohkuma M."/>
        </authorList>
    </citation>
    <scope>NUCLEOTIDE SEQUENCE [LARGE SCALE GENOMIC DNA]</scope>
    <source>
        <strain evidence="3">5CBH24</strain>
    </source>
</reference>
<keyword evidence="3" id="KW-1185">Reference proteome</keyword>
<keyword evidence="2" id="KW-0808">Transferase</keyword>
<proteinExistence type="predicted"/>
<dbReference type="Proteomes" id="UP000318946">
    <property type="component" value="Chromosome"/>
</dbReference>
<dbReference type="InterPro" id="IPR000182">
    <property type="entry name" value="GNAT_dom"/>
</dbReference>
<name>A0A4Y1WT98_9BACT</name>
<dbReference type="InterPro" id="IPR016181">
    <property type="entry name" value="Acyl_CoA_acyltransferase"/>
</dbReference>